<evidence type="ECO:0000259" key="5">
    <source>
        <dbReference type="Pfam" id="PF03330"/>
    </source>
</evidence>
<dbReference type="EMBL" id="JAENIJ010000034">
    <property type="protein sequence ID" value="MBK1884078.1"/>
    <property type="molecule type" value="Genomic_DNA"/>
</dbReference>
<comment type="caution">
    <text evidence="6">The sequence shown here is derived from an EMBL/GenBank/DDBJ whole genome shotgun (WGS) entry which is preliminary data.</text>
</comment>
<reference evidence="6" key="1">
    <citation type="submission" date="2021-01" db="EMBL/GenBank/DDBJ databases">
        <title>Modified the classification status of verrucomicrobia.</title>
        <authorList>
            <person name="Feng X."/>
        </authorList>
    </citation>
    <scope>NUCLEOTIDE SEQUENCE</scope>
    <source>
        <strain evidence="6">KCTC 22041</strain>
    </source>
</reference>
<gene>
    <name evidence="3" type="primary">rlpA</name>
    <name evidence="6" type="ORF">JIN85_16785</name>
</gene>
<feature type="chain" id="PRO_5038181227" description="Probable endolytic peptidoglycan transglycosylase RlpA" evidence="3">
    <location>
        <begin position="23"/>
        <end position="141"/>
    </location>
</feature>
<comment type="function">
    <text evidence="3">Lytic transglycosylase with a strong preference for naked glycan strands that lack stem peptides.</text>
</comment>
<keyword evidence="7" id="KW-1185">Reference proteome</keyword>
<dbReference type="Proteomes" id="UP000603141">
    <property type="component" value="Unassembled WGS sequence"/>
</dbReference>
<dbReference type="InterPro" id="IPR009009">
    <property type="entry name" value="RlpA-like_DPBB"/>
</dbReference>
<evidence type="ECO:0000256" key="1">
    <source>
        <dbReference type="ARBA" id="ARBA00023239"/>
    </source>
</evidence>
<dbReference type="Pfam" id="PF03330">
    <property type="entry name" value="DPBB_1"/>
    <property type="match status" value="1"/>
</dbReference>
<name>A0A934VXP8_9BACT</name>
<dbReference type="NCBIfam" id="TIGR00413">
    <property type="entry name" value="rlpA"/>
    <property type="match status" value="1"/>
</dbReference>
<evidence type="ECO:0000256" key="2">
    <source>
        <dbReference type="ARBA" id="ARBA00023316"/>
    </source>
</evidence>
<evidence type="ECO:0000313" key="7">
    <source>
        <dbReference type="Proteomes" id="UP000603141"/>
    </source>
</evidence>
<keyword evidence="3" id="KW-0732">Signal</keyword>
<dbReference type="EC" id="4.2.2.-" evidence="3"/>
<feature type="domain" description="RlpA-like protein double-psi beta-barrel" evidence="5">
    <location>
        <begin position="44"/>
        <end position="134"/>
    </location>
</feature>
<accession>A0A934VXP8</accession>
<dbReference type="RefSeq" id="WP_200272922.1">
    <property type="nucleotide sequence ID" value="NZ_JAENIJ010000034.1"/>
</dbReference>
<dbReference type="GO" id="GO:0000270">
    <property type="term" value="P:peptidoglycan metabolic process"/>
    <property type="evidence" value="ECO:0007669"/>
    <property type="project" value="UniProtKB-UniRule"/>
</dbReference>
<dbReference type="CDD" id="cd22268">
    <property type="entry name" value="DPBB_RlpA-like"/>
    <property type="match status" value="1"/>
</dbReference>
<keyword evidence="1 3" id="KW-0456">Lyase</keyword>
<protein>
    <recommendedName>
        <fullName evidence="3">Probable endolytic peptidoglycan transglycosylase RlpA</fullName>
        <ecNumber evidence="3">4.2.2.-</ecNumber>
    </recommendedName>
</protein>
<proteinExistence type="inferred from homology"/>
<dbReference type="HAMAP" id="MF_02071">
    <property type="entry name" value="RlpA"/>
    <property type="match status" value="1"/>
</dbReference>
<dbReference type="InterPro" id="IPR036908">
    <property type="entry name" value="RlpA-like_sf"/>
</dbReference>
<dbReference type="Gene3D" id="2.40.40.10">
    <property type="entry name" value="RlpA-like domain"/>
    <property type="match status" value="1"/>
</dbReference>
<feature type="signal peptide" evidence="3">
    <location>
        <begin position="1"/>
        <end position="22"/>
    </location>
</feature>
<dbReference type="PANTHER" id="PTHR34183:SF1">
    <property type="entry name" value="ENDOLYTIC PEPTIDOGLYCAN TRANSGLYCOSYLASE RLPA"/>
    <property type="match status" value="1"/>
</dbReference>
<dbReference type="InterPro" id="IPR012997">
    <property type="entry name" value="RplA"/>
</dbReference>
<dbReference type="GO" id="GO:0008932">
    <property type="term" value="F:lytic endotransglycosylase activity"/>
    <property type="evidence" value="ECO:0007669"/>
    <property type="project" value="UniProtKB-UniRule"/>
</dbReference>
<comment type="similarity">
    <text evidence="3 4">Belongs to the RlpA family.</text>
</comment>
<evidence type="ECO:0000256" key="4">
    <source>
        <dbReference type="RuleBase" id="RU003495"/>
    </source>
</evidence>
<organism evidence="6 7">
    <name type="scientific">Luteolibacter pohnpeiensis</name>
    <dbReference type="NCBI Taxonomy" id="454153"/>
    <lineage>
        <taxon>Bacteria</taxon>
        <taxon>Pseudomonadati</taxon>
        <taxon>Verrucomicrobiota</taxon>
        <taxon>Verrucomicrobiia</taxon>
        <taxon>Verrucomicrobiales</taxon>
        <taxon>Verrucomicrobiaceae</taxon>
        <taxon>Luteolibacter</taxon>
    </lineage>
</organism>
<sequence length="141" mass="14780" precursor="true">MTRNLKSVALAIAGVLLLPSCAANGNGTTTAPVVRTEPTVKSVQTGKASWYSIRTNHGTKTASGQRLDEQAATAAHKTLPMGTKVRVTNMSNGKSEIVTINDRGPFVQGRVIDVTVGVAGRLGFVKKGVVPVKVEVLKTVQ</sequence>
<dbReference type="AlphaFoldDB" id="A0A934VXP8"/>
<dbReference type="InterPro" id="IPR034718">
    <property type="entry name" value="RlpA"/>
</dbReference>
<evidence type="ECO:0000256" key="3">
    <source>
        <dbReference type="HAMAP-Rule" id="MF_02071"/>
    </source>
</evidence>
<dbReference type="SUPFAM" id="SSF50685">
    <property type="entry name" value="Barwin-like endoglucanases"/>
    <property type="match status" value="1"/>
</dbReference>
<dbReference type="GO" id="GO:0071555">
    <property type="term" value="P:cell wall organization"/>
    <property type="evidence" value="ECO:0007669"/>
    <property type="project" value="UniProtKB-KW"/>
</dbReference>
<keyword evidence="2 3" id="KW-0961">Cell wall biogenesis/degradation</keyword>
<evidence type="ECO:0000313" key="6">
    <source>
        <dbReference type="EMBL" id="MBK1884078.1"/>
    </source>
</evidence>
<dbReference type="PANTHER" id="PTHR34183">
    <property type="entry name" value="ENDOLYTIC PEPTIDOGLYCAN TRANSGLYCOSYLASE RLPA"/>
    <property type="match status" value="1"/>
</dbReference>